<dbReference type="EMBL" id="JBHTBR010000005">
    <property type="protein sequence ID" value="MFC7292287.1"/>
    <property type="molecule type" value="Genomic_DNA"/>
</dbReference>
<dbReference type="InterPro" id="IPR029063">
    <property type="entry name" value="SAM-dependent_MTases_sf"/>
</dbReference>
<sequence length="239" mass="27089">MATPKDDTSSKGSKFGPLRTFGRTGGRPLSPRQQRLMEELLPKIVVDMDALHDNFDPKNLFDASCKEVWFEIGFGGAEHLIGQAARNPQVGIIGAEPFQEGVAKALTLIDADGMQNVRIHPDDARLVLDKLADASLDRIFIMFPDPWHKTRHHKRRLIQPEFIDTLARILKPGGHVRFATDWANYADWTLERFENSPSFSWLAEKADDWRTPPADHVTTRYQTKGLGDCAPVWLDFKRT</sequence>
<dbReference type="HAMAP" id="MF_01057">
    <property type="entry name" value="tRNA_methyltr_TrmB"/>
    <property type="match status" value="1"/>
</dbReference>
<proteinExistence type="inferred from homology"/>
<feature type="binding site" evidence="7">
    <location>
        <position position="71"/>
    </location>
    <ligand>
        <name>S-adenosyl-L-methionine</name>
        <dbReference type="ChEBI" id="CHEBI:59789"/>
    </ligand>
</feature>
<evidence type="ECO:0000256" key="6">
    <source>
        <dbReference type="ARBA" id="ARBA00022694"/>
    </source>
</evidence>
<evidence type="ECO:0000256" key="5">
    <source>
        <dbReference type="ARBA" id="ARBA00022691"/>
    </source>
</evidence>
<gene>
    <name evidence="7 9" type="primary">trmB</name>
    <name evidence="9" type="ORF">ACFQS8_11710</name>
</gene>
<comment type="caution">
    <text evidence="7">Lacks conserved residue(s) required for the propagation of feature annotation.</text>
</comment>
<evidence type="ECO:0000256" key="1">
    <source>
        <dbReference type="ARBA" id="ARBA00000142"/>
    </source>
</evidence>
<keyword evidence="5 7" id="KW-0949">S-adenosyl-L-methionine</keyword>
<keyword evidence="3 7" id="KW-0489">Methyltransferase</keyword>
<reference evidence="10" key="1">
    <citation type="journal article" date="2019" name="Int. J. Syst. Evol. Microbiol.">
        <title>The Global Catalogue of Microorganisms (GCM) 10K type strain sequencing project: providing services to taxonomists for standard genome sequencing and annotation.</title>
        <authorList>
            <consortium name="The Broad Institute Genomics Platform"/>
            <consortium name="The Broad Institute Genome Sequencing Center for Infectious Disease"/>
            <person name="Wu L."/>
            <person name="Ma J."/>
        </authorList>
    </citation>
    <scope>NUCLEOTIDE SEQUENCE [LARGE SCALE GENOMIC DNA]</scope>
    <source>
        <strain evidence="10">CCUG 51308</strain>
    </source>
</reference>
<evidence type="ECO:0000313" key="9">
    <source>
        <dbReference type="EMBL" id="MFC7292287.1"/>
    </source>
</evidence>
<protein>
    <recommendedName>
        <fullName evidence="7">tRNA (guanine-N(7)-)-methyltransferase</fullName>
        <ecNumber evidence="7">2.1.1.33</ecNumber>
    </recommendedName>
    <alternativeName>
        <fullName evidence="7">tRNA (guanine(46)-N(7))-methyltransferase</fullName>
    </alternativeName>
    <alternativeName>
        <fullName evidence="7">tRNA(m7G46)-methyltransferase</fullName>
    </alternativeName>
</protein>
<keyword evidence="10" id="KW-1185">Reference proteome</keyword>
<evidence type="ECO:0000256" key="4">
    <source>
        <dbReference type="ARBA" id="ARBA00022679"/>
    </source>
</evidence>
<evidence type="ECO:0000256" key="7">
    <source>
        <dbReference type="HAMAP-Rule" id="MF_01057"/>
    </source>
</evidence>
<feature type="region of interest" description="Disordered" evidence="8">
    <location>
        <begin position="1"/>
        <end position="32"/>
    </location>
</feature>
<evidence type="ECO:0000256" key="8">
    <source>
        <dbReference type="SAM" id="MobiDB-lite"/>
    </source>
</evidence>
<dbReference type="RefSeq" id="WP_382167596.1">
    <property type="nucleotide sequence ID" value="NZ_JBHTBR010000005.1"/>
</dbReference>
<dbReference type="SUPFAM" id="SSF53335">
    <property type="entry name" value="S-adenosyl-L-methionine-dependent methyltransferases"/>
    <property type="match status" value="1"/>
</dbReference>
<evidence type="ECO:0000256" key="2">
    <source>
        <dbReference type="ARBA" id="ARBA00003015"/>
    </source>
</evidence>
<dbReference type="PANTHER" id="PTHR23417">
    <property type="entry name" value="3-DEOXY-D-MANNO-OCTULOSONIC-ACID TRANSFERASE/TRNA GUANINE-N 7 - -METHYLTRANSFERASE"/>
    <property type="match status" value="1"/>
</dbReference>
<dbReference type="Proteomes" id="UP001596492">
    <property type="component" value="Unassembled WGS sequence"/>
</dbReference>
<evidence type="ECO:0000256" key="3">
    <source>
        <dbReference type="ARBA" id="ARBA00022603"/>
    </source>
</evidence>
<dbReference type="GO" id="GO:0008176">
    <property type="term" value="F:tRNA (guanine(46)-N7)-methyltransferase activity"/>
    <property type="evidence" value="ECO:0007669"/>
    <property type="project" value="UniProtKB-EC"/>
</dbReference>
<feature type="binding site" evidence="7">
    <location>
        <position position="145"/>
    </location>
    <ligand>
        <name>S-adenosyl-L-methionine</name>
        <dbReference type="ChEBI" id="CHEBI:59789"/>
    </ligand>
</feature>
<keyword evidence="6 7" id="KW-0819">tRNA processing</keyword>
<dbReference type="PROSITE" id="PS51625">
    <property type="entry name" value="SAM_MT_TRMB"/>
    <property type="match status" value="1"/>
</dbReference>
<name>A0ABW2IN29_9PROT</name>
<dbReference type="NCBIfam" id="TIGR00091">
    <property type="entry name" value="tRNA (guanosine(46)-N7)-methyltransferase TrmB"/>
    <property type="match status" value="1"/>
</dbReference>
<dbReference type="InterPro" id="IPR055361">
    <property type="entry name" value="tRNA_methyltr_TrmB_bact"/>
</dbReference>
<dbReference type="PANTHER" id="PTHR23417:SF14">
    <property type="entry name" value="PENTACOTRIPEPTIDE-REPEAT REGION OF PRORP DOMAIN-CONTAINING PROTEIN"/>
    <property type="match status" value="1"/>
</dbReference>
<dbReference type="InterPro" id="IPR003358">
    <property type="entry name" value="tRNA_(Gua-N-7)_MeTrfase_Trmb"/>
</dbReference>
<feature type="binding site" evidence="7">
    <location>
        <position position="96"/>
    </location>
    <ligand>
        <name>S-adenosyl-L-methionine</name>
        <dbReference type="ChEBI" id="CHEBI:59789"/>
    </ligand>
</feature>
<feature type="binding site" evidence="7">
    <location>
        <position position="149"/>
    </location>
    <ligand>
        <name>substrate</name>
    </ligand>
</feature>
<comment type="caution">
    <text evidence="9">The sequence shown here is derived from an EMBL/GenBank/DDBJ whole genome shotgun (WGS) entry which is preliminary data.</text>
</comment>
<dbReference type="Pfam" id="PF02390">
    <property type="entry name" value="Methyltransf_4"/>
    <property type="match status" value="1"/>
</dbReference>
<dbReference type="CDD" id="cd02440">
    <property type="entry name" value="AdoMet_MTases"/>
    <property type="match status" value="1"/>
</dbReference>
<feature type="binding site" evidence="7">
    <location>
        <position position="181"/>
    </location>
    <ligand>
        <name>substrate</name>
    </ligand>
</feature>
<comment type="pathway">
    <text evidence="7">tRNA modification; N(7)-methylguanine-tRNA biosynthesis.</text>
</comment>
<comment type="catalytic activity">
    <reaction evidence="1 7">
        <text>guanosine(46) in tRNA + S-adenosyl-L-methionine = N(7)-methylguanosine(46) in tRNA + S-adenosyl-L-homocysteine</text>
        <dbReference type="Rhea" id="RHEA:42708"/>
        <dbReference type="Rhea" id="RHEA-COMP:10188"/>
        <dbReference type="Rhea" id="RHEA-COMP:10189"/>
        <dbReference type="ChEBI" id="CHEBI:57856"/>
        <dbReference type="ChEBI" id="CHEBI:59789"/>
        <dbReference type="ChEBI" id="CHEBI:74269"/>
        <dbReference type="ChEBI" id="CHEBI:74480"/>
        <dbReference type="EC" id="2.1.1.33"/>
    </reaction>
</comment>
<accession>A0ABW2IN29</accession>
<comment type="function">
    <text evidence="2 7">Catalyzes the formation of N(7)-methylguanine at position 46 (m7G46) in tRNA.</text>
</comment>
<comment type="similarity">
    <text evidence="7">Belongs to the class I-like SAM-binding methyltransferase superfamily. TrmB family.</text>
</comment>
<organism evidence="9 10">
    <name type="scientific">Hirschia litorea</name>
    <dbReference type="NCBI Taxonomy" id="1199156"/>
    <lineage>
        <taxon>Bacteria</taxon>
        <taxon>Pseudomonadati</taxon>
        <taxon>Pseudomonadota</taxon>
        <taxon>Alphaproteobacteria</taxon>
        <taxon>Hyphomonadales</taxon>
        <taxon>Hyphomonadaceae</taxon>
        <taxon>Hirschia</taxon>
    </lineage>
</organism>
<dbReference type="Gene3D" id="3.40.50.150">
    <property type="entry name" value="Vaccinia Virus protein VP39"/>
    <property type="match status" value="1"/>
</dbReference>
<evidence type="ECO:0000313" key="10">
    <source>
        <dbReference type="Proteomes" id="UP001596492"/>
    </source>
</evidence>
<keyword evidence="4 7" id="KW-0808">Transferase</keyword>
<dbReference type="EC" id="2.1.1.33" evidence="7"/>
<feature type="binding site" evidence="7">
    <location>
        <position position="123"/>
    </location>
    <ligand>
        <name>S-adenosyl-L-methionine</name>
        <dbReference type="ChEBI" id="CHEBI:59789"/>
    </ligand>
</feature>